<gene>
    <name evidence="2" type="ORF">JNW91_00305</name>
</gene>
<dbReference type="Proteomes" id="UP000601027">
    <property type="component" value="Unassembled WGS sequence"/>
</dbReference>
<name>A0ABS1XMF4_9ACTN</name>
<feature type="region of interest" description="Disordered" evidence="1">
    <location>
        <begin position="1"/>
        <end position="22"/>
    </location>
</feature>
<reference evidence="2 3" key="1">
    <citation type="submission" date="2021-01" db="EMBL/GenBank/DDBJ databases">
        <title>Draft genome sequence of Micromonospora sp. strain STR1_7.</title>
        <authorList>
            <person name="Karlyshev A."/>
            <person name="Jawad R."/>
        </authorList>
    </citation>
    <scope>NUCLEOTIDE SEQUENCE [LARGE SCALE GENOMIC DNA]</scope>
    <source>
        <strain evidence="2 3">STR1-7</strain>
    </source>
</reference>
<evidence type="ECO:0000256" key="1">
    <source>
        <dbReference type="SAM" id="MobiDB-lite"/>
    </source>
</evidence>
<evidence type="ECO:0000313" key="2">
    <source>
        <dbReference type="EMBL" id="MBM0230445.1"/>
    </source>
</evidence>
<organism evidence="2 3">
    <name type="scientific">Micromonospora parastrephiae</name>
    <dbReference type="NCBI Taxonomy" id="2806101"/>
    <lineage>
        <taxon>Bacteria</taxon>
        <taxon>Bacillati</taxon>
        <taxon>Actinomycetota</taxon>
        <taxon>Actinomycetes</taxon>
        <taxon>Micromonosporales</taxon>
        <taxon>Micromonosporaceae</taxon>
        <taxon>Micromonospora</taxon>
    </lineage>
</organism>
<keyword evidence="3" id="KW-1185">Reference proteome</keyword>
<protein>
    <recommendedName>
        <fullName evidence="4">Recombinase zinc beta ribbon domain-containing protein</fullName>
    </recommendedName>
</protein>
<proteinExistence type="predicted"/>
<dbReference type="EMBL" id="JAEVHM010000001">
    <property type="protein sequence ID" value="MBM0230445.1"/>
    <property type="molecule type" value="Genomic_DNA"/>
</dbReference>
<evidence type="ECO:0000313" key="3">
    <source>
        <dbReference type="Proteomes" id="UP000601027"/>
    </source>
</evidence>
<comment type="caution">
    <text evidence="2">The sequence shown here is derived from an EMBL/GenBank/DDBJ whole genome shotgun (WGS) entry which is preliminary data.</text>
</comment>
<dbReference type="RefSeq" id="WP_203172925.1">
    <property type="nucleotide sequence ID" value="NZ_JAEVHM010000001.1"/>
</dbReference>
<accession>A0ABS1XMF4</accession>
<sequence>MVGVADPNGAADHPTHLQAGKGGDILNDDDTSLWLLTDLASCITCRGLLQPYAAAPRRRFYVCFCPGALYDAQHLEALVVGFAAAYDRRTAATRPLITYQRWQESTRADLRQHLIRLVEQALVHSPESVELCWTHSGTSVLANQG</sequence>
<evidence type="ECO:0008006" key="4">
    <source>
        <dbReference type="Google" id="ProtNLM"/>
    </source>
</evidence>